<proteinExistence type="predicted"/>
<comment type="caution">
    <text evidence="1">The sequence shown here is derived from an EMBL/GenBank/DDBJ whole genome shotgun (WGS) entry which is preliminary data.</text>
</comment>
<reference evidence="1 2" key="1">
    <citation type="submission" date="2024-07" db="EMBL/GenBank/DDBJ databases">
        <title>Section-level genome sequencing and comparative genomics of Aspergillus sections Usti and Cavernicolus.</title>
        <authorList>
            <consortium name="Lawrence Berkeley National Laboratory"/>
            <person name="Nybo J.L."/>
            <person name="Vesth T.C."/>
            <person name="Theobald S."/>
            <person name="Frisvad J.C."/>
            <person name="Larsen T.O."/>
            <person name="Kjaerboelling I."/>
            <person name="Rothschild-Mancinelli K."/>
            <person name="Lyhne E.K."/>
            <person name="Kogle M.E."/>
            <person name="Barry K."/>
            <person name="Clum A."/>
            <person name="Na H."/>
            <person name="Ledsgaard L."/>
            <person name="Lin J."/>
            <person name="Lipzen A."/>
            <person name="Kuo A."/>
            <person name="Riley R."/>
            <person name="Mondo S."/>
            <person name="LaButti K."/>
            <person name="Haridas S."/>
            <person name="Pangalinan J."/>
            <person name="Salamov A.A."/>
            <person name="Simmons B.A."/>
            <person name="Magnuson J.K."/>
            <person name="Chen J."/>
            <person name="Drula E."/>
            <person name="Henrissat B."/>
            <person name="Wiebenga A."/>
            <person name="Lubbers R.J."/>
            <person name="Gomes A.C."/>
            <person name="Macurrencykelacurrency M.R."/>
            <person name="Stajich J."/>
            <person name="Grigoriev I.V."/>
            <person name="Mortensen U.H."/>
            <person name="De vries R.P."/>
            <person name="Baker S.E."/>
            <person name="Andersen M.R."/>
        </authorList>
    </citation>
    <scope>NUCLEOTIDE SEQUENCE [LARGE SCALE GENOMIC DNA]</scope>
    <source>
        <strain evidence="1 2">CBS 756.74</strain>
    </source>
</reference>
<evidence type="ECO:0000313" key="2">
    <source>
        <dbReference type="Proteomes" id="UP001610444"/>
    </source>
</evidence>
<gene>
    <name evidence="1" type="ORF">BJX68DRAFT_250279</name>
</gene>
<dbReference type="Proteomes" id="UP001610444">
    <property type="component" value="Unassembled WGS sequence"/>
</dbReference>
<accession>A0ABR4J9U3</accession>
<dbReference type="GeneID" id="98157396"/>
<dbReference type="RefSeq" id="XP_070892264.1">
    <property type="nucleotide sequence ID" value="XM_071042232.1"/>
</dbReference>
<sequence length="71" mass="7947">MFCCPSCSSLHQMDIFPRPSIRRYSRGGYRMIPSMSSFPANGKGSNGCPLICYISLLTFVDERSPLVPEKL</sequence>
<dbReference type="EMBL" id="JBFXLR010000107">
    <property type="protein sequence ID" value="KAL2836838.1"/>
    <property type="molecule type" value="Genomic_DNA"/>
</dbReference>
<keyword evidence="2" id="KW-1185">Reference proteome</keyword>
<protein>
    <submittedName>
        <fullName evidence="1">Uncharacterized protein</fullName>
    </submittedName>
</protein>
<organism evidence="1 2">
    <name type="scientific">Aspergillus pseudodeflectus</name>
    <dbReference type="NCBI Taxonomy" id="176178"/>
    <lineage>
        <taxon>Eukaryota</taxon>
        <taxon>Fungi</taxon>
        <taxon>Dikarya</taxon>
        <taxon>Ascomycota</taxon>
        <taxon>Pezizomycotina</taxon>
        <taxon>Eurotiomycetes</taxon>
        <taxon>Eurotiomycetidae</taxon>
        <taxon>Eurotiales</taxon>
        <taxon>Aspergillaceae</taxon>
        <taxon>Aspergillus</taxon>
        <taxon>Aspergillus subgen. Nidulantes</taxon>
    </lineage>
</organism>
<evidence type="ECO:0000313" key="1">
    <source>
        <dbReference type="EMBL" id="KAL2836838.1"/>
    </source>
</evidence>
<name>A0ABR4J9U3_9EURO</name>